<evidence type="ECO:0000313" key="3">
    <source>
        <dbReference type="EMBL" id="OUT20366.1"/>
    </source>
</evidence>
<feature type="compositionally biased region" description="Low complexity" evidence="1">
    <location>
        <begin position="17"/>
        <end position="36"/>
    </location>
</feature>
<evidence type="ECO:0000259" key="2">
    <source>
        <dbReference type="PROSITE" id="PS50097"/>
    </source>
</evidence>
<dbReference type="VEuPathDB" id="FungiDB:C5L36_0B11450"/>
<sequence length="815" mass="92414">MSVGGHDSGMSLSQHQTSPAIVSSLSSSPIIRRSTTGVTGRIGTRPSTPATQEIVSPSGTLSRVPYSEFEILQQYNFNNHQQLQINQQFQELHNLSSSQLLDLQSNLMNRSNIHNHSTPLHGNNLDQLGEVTSITTERNQYIYGASSQNHRGDETPTEATEVYTCPYGCCDTPGIPEYLLLNGLIRGNYYDVIIKAFNKKYKLHKLFLDRSPYFKSLFNWSSPFNRQRNTSRLRASNYSDSVPLNLCSDLNSDSDTNSEDESDCSYRKTYELIFDDLDDTNMASKRKSFELAISRLYGAANLKEEYKIPYDMIEMGQYLGLSDISCTATDFIVKNMDMSNLADNLRFAISSDYGTASQRIIENGKGILCSDGWEKGPDAWNTVPTSIISEVVGEDYFFVPTEWDRCMFIIKLIEVRLEKKNSSNKDDYVSSFDDVEPLKKVLNEKIHYCHIQPDKLQELENLLDINGNNYIEPHILHAALWQTVQLETMITRSSDSPQTDKIFTSCKPPSKHHNWFRIPSKDETLSGLPKELNILLENSFSTSANNQLNQNDTKTTQRNDFKSVNTYEEKTYNWTRIPPFRFSISFANVSQLPTDKRVYGKTFWYAGSYWNLYLQKSYIPQKNSYQIGVYLHRAHSSSSNSSGKTGTINPDIFAGNINYKTEPKRYDTEEHFTVLQSETTTTTATASIESLGSNRGGTTMVDQLGVNILDLSIDDSTTSLSFETSANVTKRQDSKKQSIISYEDQRNEIQVYFVIFTPSRRAVPTITSFLSVPNRFGKSQSWGWKSNNMCVFNEDGTFADGQDPNLKFMILLGNV</sequence>
<evidence type="ECO:0000256" key="1">
    <source>
        <dbReference type="SAM" id="MobiDB-lite"/>
    </source>
</evidence>
<dbReference type="InterPro" id="IPR000210">
    <property type="entry name" value="BTB/POZ_dom"/>
</dbReference>
<comment type="caution">
    <text evidence="3">The sequence shown here is derived from an EMBL/GenBank/DDBJ whole genome shotgun (WGS) entry which is preliminary data.</text>
</comment>
<reference evidence="3 4" key="1">
    <citation type="submission" date="2017-05" db="EMBL/GenBank/DDBJ databases">
        <title>The Genome Sequence of Candida krusei Ckrusei653.</title>
        <authorList>
            <person name="Cuomo C."/>
            <person name="Forche A."/>
            <person name="Young S."/>
            <person name="Abouelleil A."/>
            <person name="Cao P."/>
            <person name="Chapman S."/>
            <person name="Cusick C."/>
            <person name="Shea T."/>
            <person name="Nusbaum C."/>
            <person name="Birren B."/>
        </authorList>
    </citation>
    <scope>NUCLEOTIDE SEQUENCE [LARGE SCALE GENOMIC DNA]</scope>
    <source>
        <strain evidence="3 4">Ckrusei653</strain>
    </source>
</reference>
<dbReference type="InterPro" id="IPR011333">
    <property type="entry name" value="SKP1/BTB/POZ_sf"/>
</dbReference>
<dbReference type="Proteomes" id="UP000195871">
    <property type="component" value="Unassembled WGS sequence"/>
</dbReference>
<dbReference type="Gene3D" id="3.30.710.10">
    <property type="entry name" value="Potassium Channel Kv1.1, Chain A"/>
    <property type="match status" value="1"/>
</dbReference>
<dbReference type="PANTHER" id="PTHR47369">
    <property type="entry name" value="BTB/POZ DOMAIN-CONTAINING PROTEIN"/>
    <property type="match status" value="1"/>
</dbReference>
<dbReference type="AlphaFoldDB" id="A0A1Z8JIE8"/>
<feature type="compositionally biased region" description="Polar residues" evidence="1">
    <location>
        <begin position="45"/>
        <end position="59"/>
    </location>
</feature>
<feature type="region of interest" description="Disordered" evidence="1">
    <location>
        <begin position="1"/>
        <end position="59"/>
    </location>
</feature>
<dbReference type="EMBL" id="NHMM01000008">
    <property type="protein sequence ID" value="OUT20366.1"/>
    <property type="molecule type" value="Genomic_DNA"/>
</dbReference>
<gene>
    <name evidence="3" type="ORF">CAS74_004614</name>
</gene>
<organism evidence="3 4">
    <name type="scientific">Pichia kudriavzevii</name>
    <name type="common">Yeast</name>
    <name type="synonym">Issatchenkia orientalis</name>
    <dbReference type="NCBI Taxonomy" id="4909"/>
    <lineage>
        <taxon>Eukaryota</taxon>
        <taxon>Fungi</taxon>
        <taxon>Dikarya</taxon>
        <taxon>Ascomycota</taxon>
        <taxon>Saccharomycotina</taxon>
        <taxon>Pichiomycetes</taxon>
        <taxon>Pichiales</taxon>
        <taxon>Pichiaceae</taxon>
        <taxon>Pichia</taxon>
    </lineage>
</organism>
<protein>
    <recommendedName>
        <fullName evidence="2">BTB domain-containing protein</fullName>
    </recommendedName>
</protein>
<dbReference type="PANTHER" id="PTHR47369:SF1">
    <property type="entry name" value="BTB_POZ DOMAIN-CONTAINING PROTEIN"/>
    <property type="match status" value="1"/>
</dbReference>
<evidence type="ECO:0000313" key="4">
    <source>
        <dbReference type="Proteomes" id="UP000195871"/>
    </source>
</evidence>
<proteinExistence type="predicted"/>
<feature type="domain" description="BTB" evidence="2">
    <location>
        <begin position="190"/>
        <end position="219"/>
    </location>
</feature>
<accession>A0A1Z8JIE8</accession>
<dbReference type="PROSITE" id="PS50097">
    <property type="entry name" value="BTB"/>
    <property type="match status" value="1"/>
</dbReference>
<name>A0A1Z8JIE8_PICKU</name>